<dbReference type="AlphaFoldDB" id="A0A4Z2F8S2"/>
<organism evidence="1 2">
    <name type="scientific">Liparis tanakae</name>
    <name type="common">Tanaka's snailfish</name>
    <dbReference type="NCBI Taxonomy" id="230148"/>
    <lineage>
        <taxon>Eukaryota</taxon>
        <taxon>Metazoa</taxon>
        <taxon>Chordata</taxon>
        <taxon>Craniata</taxon>
        <taxon>Vertebrata</taxon>
        <taxon>Euteleostomi</taxon>
        <taxon>Actinopterygii</taxon>
        <taxon>Neopterygii</taxon>
        <taxon>Teleostei</taxon>
        <taxon>Neoteleostei</taxon>
        <taxon>Acanthomorphata</taxon>
        <taxon>Eupercaria</taxon>
        <taxon>Perciformes</taxon>
        <taxon>Cottioidei</taxon>
        <taxon>Cottales</taxon>
        <taxon>Liparidae</taxon>
        <taxon>Liparis</taxon>
    </lineage>
</organism>
<comment type="caution">
    <text evidence="1">The sequence shown here is derived from an EMBL/GenBank/DDBJ whole genome shotgun (WGS) entry which is preliminary data.</text>
</comment>
<name>A0A4Z2F8S2_9TELE</name>
<accession>A0A4Z2F8S2</accession>
<keyword evidence="2" id="KW-1185">Reference proteome</keyword>
<evidence type="ECO:0000313" key="1">
    <source>
        <dbReference type="EMBL" id="TNN36702.1"/>
    </source>
</evidence>
<reference evidence="1 2" key="1">
    <citation type="submission" date="2019-03" db="EMBL/GenBank/DDBJ databases">
        <title>First draft genome of Liparis tanakae, snailfish: a comprehensive survey of snailfish specific genes.</title>
        <authorList>
            <person name="Kim W."/>
            <person name="Song I."/>
            <person name="Jeong J.-H."/>
            <person name="Kim D."/>
            <person name="Kim S."/>
            <person name="Ryu S."/>
            <person name="Song J.Y."/>
            <person name="Lee S.K."/>
        </authorList>
    </citation>
    <scope>NUCLEOTIDE SEQUENCE [LARGE SCALE GENOMIC DNA]</scope>
    <source>
        <tissue evidence="1">Muscle</tissue>
    </source>
</reference>
<evidence type="ECO:0000313" key="2">
    <source>
        <dbReference type="Proteomes" id="UP000314294"/>
    </source>
</evidence>
<dbReference type="Proteomes" id="UP000314294">
    <property type="component" value="Unassembled WGS sequence"/>
</dbReference>
<proteinExistence type="predicted"/>
<gene>
    <name evidence="1" type="ORF">EYF80_053137</name>
</gene>
<dbReference type="OrthoDB" id="10598101at2759"/>
<sequence>MLLKLRYESGDANAARCPLGLIPAPPLATTSTTALEVTGGSPAPCNKELITEVQQGVFFIRFHETLNQTTENRQLDFMCAIGEMTRSSQDPMEHSSWAMTLARTYFSISNFSGGQWTVMRMVNASTQRAATSRRENVSKSCAPGPDFMTSQSTSSVCRTARSRGLCSLAATLLL</sequence>
<dbReference type="EMBL" id="SRLO01001583">
    <property type="protein sequence ID" value="TNN36702.1"/>
    <property type="molecule type" value="Genomic_DNA"/>
</dbReference>
<protein>
    <submittedName>
        <fullName evidence="1">Uncharacterized protein</fullName>
    </submittedName>
</protein>